<dbReference type="Proteomes" id="UP001187682">
    <property type="component" value="Unassembled WGS sequence"/>
</dbReference>
<name>A0AAE8N821_9PEZI</name>
<evidence type="ECO:0000256" key="1">
    <source>
        <dbReference type="SAM" id="MobiDB-lite"/>
    </source>
</evidence>
<comment type="caution">
    <text evidence="2">The sequence shown here is derived from an EMBL/GenBank/DDBJ whole genome shotgun (WGS) entry which is preliminary data.</text>
</comment>
<evidence type="ECO:0000313" key="2">
    <source>
        <dbReference type="EMBL" id="SPO07249.1"/>
    </source>
</evidence>
<dbReference type="AlphaFoldDB" id="A0AAE8N821"/>
<feature type="compositionally biased region" description="Low complexity" evidence="1">
    <location>
        <begin position="29"/>
        <end position="39"/>
    </location>
</feature>
<keyword evidence="3" id="KW-1185">Reference proteome</keyword>
<proteinExistence type="predicted"/>
<gene>
    <name evidence="2" type="ORF">DNG_09943</name>
</gene>
<dbReference type="EMBL" id="ONZQ02000019">
    <property type="protein sequence ID" value="SPO07249.1"/>
    <property type="molecule type" value="Genomic_DNA"/>
</dbReference>
<evidence type="ECO:0000313" key="3">
    <source>
        <dbReference type="Proteomes" id="UP001187682"/>
    </source>
</evidence>
<protein>
    <submittedName>
        <fullName evidence="2">Uncharacterized protein</fullName>
    </submittedName>
</protein>
<feature type="compositionally biased region" description="Basic and acidic residues" evidence="1">
    <location>
        <begin position="40"/>
        <end position="54"/>
    </location>
</feature>
<accession>A0AAE8N821</accession>
<feature type="region of interest" description="Disordered" evidence="1">
    <location>
        <begin position="29"/>
        <end position="54"/>
    </location>
</feature>
<reference evidence="2" key="1">
    <citation type="submission" date="2018-03" db="EMBL/GenBank/DDBJ databases">
        <authorList>
            <person name="Guldener U."/>
        </authorList>
    </citation>
    <scope>NUCLEOTIDE SEQUENCE</scope>
</reference>
<organism evidence="2 3">
    <name type="scientific">Cephalotrichum gorgonifer</name>
    <dbReference type="NCBI Taxonomy" id="2041049"/>
    <lineage>
        <taxon>Eukaryota</taxon>
        <taxon>Fungi</taxon>
        <taxon>Dikarya</taxon>
        <taxon>Ascomycota</taxon>
        <taxon>Pezizomycotina</taxon>
        <taxon>Sordariomycetes</taxon>
        <taxon>Hypocreomycetidae</taxon>
        <taxon>Microascales</taxon>
        <taxon>Microascaceae</taxon>
        <taxon>Cephalotrichum</taxon>
    </lineage>
</organism>
<sequence>MEHLVKMFYRIISGLDALDTTLTSITTLSENKSTSSSSLTDHDRHHILDFPNPDHKSAALTTSSSLTKPELLKHTAESPQDLTDSEIELLQNRYWADPPHKALKVQGAAHHILGDEIGPLMSHLEEICISLYEENKAYALENITTEWVRHMMSTSQAEQAAEDEDILVQAWPWVQRLWDEDETYSIWSYTFFIVPGIDKVRLEDYQYRFGTVI</sequence>